<dbReference type="PANTHER" id="PTHR31680">
    <property type="entry name" value="LONGIFOLIA PROTEIN"/>
    <property type="match status" value="1"/>
</dbReference>
<comment type="caution">
    <text evidence="3">The sequence shown here is derived from an EMBL/GenBank/DDBJ whole genome shotgun (WGS) entry which is preliminary data.</text>
</comment>
<dbReference type="Proteomes" id="UP000829196">
    <property type="component" value="Unassembled WGS sequence"/>
</dbReference>
<evidence type="ECO:0000259" key="2">
    <source>
        <dbReference type="Pfam" id="PF14309"/>
    </source>
</evidence>
<dbReference type="Pfam" id="PF14309">
    <property type="entry name" value="DUF4378"/>
    <property type="match status" value="1"/>
</dbReference>
<sequence>MESRSSMESSTRTSLSSSSAPCSLLKLRLQKGEPKSSQQSFSSGRSPKNSTKPTSTDVIQSPGFRNSFKESICKDLKSDSMKEKRKEVKRNKVLKPVDSPRPIDLSNMKELEESLRTLIQLRELPRNFHEVGGSPRFSYDGRISTDIKQANTQKEQRRLSLDSMEDSLRRDFKSKVNSLKKELEKKANSRISKASTLHPDLKSNENHTNIVAKLMGLGPIYSARESCVKGNEPVDKQKKQEKKNVKFLQSTSNSPKSPITISPRLKSNNNSRLVAEETKQKMAVEYAEGNMKQKIESAYNVIEKTLQKLEFHHNSKEIRDLRHAIFDSKNSTKCLSPTSKSEKSSIAERTLKSRITTRKSESNSAGISSSQSARLEGPSGLRKIKTSDSTDKKEKSLSADGGQTPTGKTSNSLNSSAKVTSERAGDNSVSPSLQKRKPDQERKSCTVIPSYGLKKNQWQPDNRQQAESVSPSSRIRQKSSKAQVNEGKSSLFHQTKGKTATTAASASKRTLHQMIERNVTFVEELEKMVPQLSSPNSVLDASPYQDDLPLSPLSLSSISNAEDENLPSALNLKIINLPQNLSSTFSFKKDSQKQEAHKFIFPGLITDKNDPDNKYVAEVLLSSSLLTEDSQMSAILKQIKLVEPFEAVEKNNTRTLHKQLVYDVVNEILHRKTELFNSGCQRDHLLKPNMLSLQLLFKELCFEVKYLRSYVDGSFQGKDTVFTKDLIQRSNAWDRFDSEIPAVVLEIERLIFVDLINEILSSLINVVLEPKQRYRRQLFV</sequence>
<feature type="domain" description="DUF4378" evidence="2">
    <location>
        <begin position="614"/>
        <end position="758"/>
    </location>
</feature>
<evidence type="ECO:0000313" key="4">
    <source>
        <dbReference type="Proteomes" id="UP000829196"/>
    </source>
</evidence>
<name>A0A8T3AB21_DENNO</name>
<feature type="compositionally biased region" description="Polar residues" evidence="1">
    <location>
        <begin position="401"/>
        <end position="419"/>
    </location>
</feature>
<feature type="compositionally biased region" description="Polar residues" evidence="1">
    <location>
        <begin position="456"/>
        <end position="493"/>
    </location>
</feature>
<feature type="compositionally biased region" description="Low complexity" evidence="1">
    <location>
        <begin position="497"/>
        <end position="508"/>
    </location>
</feature>
<accession>A0A8T3AB21</accession>
<feature type="region of interest" description="Disordered" evidence="1">
    <location>
        <begin position="1"/>
        <end position="94"/>
    </location>
</feature>
<organism evidence="3 4">
    <name type="scientific">Dendrobium nobile</name>
    <name type="common">Orchid</name>
    <dbReference type="NCBI Taxonomy" id="94219"/>
    <lineage>
        <taxon>Eukaryota</taxon>
        <taxon>Viridiplantae</taxon>
        <taxon>Streptophyta</taxon>
        <taxon>Embryophyta</taxon>
        <taxon>Tracheophyta</taxon>
        <taxon>Spermatophyta</taxon>
        <taxon>Magnoliopsida</taxon>
        <taxon>Liliopsida</taxon>
        <taxon>Asparagales</taxon>
        <taxon>Orchidaceae</taxon>
        <taxon>Epidendroideae</taxon>
        <taxon>Malaxideae</taxon>
        <taxon>Dendrobiinae</taxon>
        <taxon>Dendrobium</taxon>
    </lineage>
</organism>
<feature type="compositionally biased region" description="Basic and acidic residues" evidence="1">
    <location>
        <begin position="385"/>
        <end position="397"/>
    </location>
</feature>
<feature type="compositionally biased region" description="Low complexity" evidence="1">
    <location>
        <begin position="36"/>
        <end position="46"/>
    </location>
</feature>
<dbReference type="InterPro" id="IPR025486">
    <property type="entry name" value="DUF4378"/>
</dbReference>
<dbReference type="AlphaFoldDB" id="A0A8T3AB21"/>
<feature type="compositionally biased region" description="Polar residues" evidence="1">
    <location>
        <begin position="47"/>
        <end position="59"/>
    </location>
</feature>
<dbReference type="EMBL" id="JAGYWB010000018">
    <property type="protein sequence ID" value="KAI0493273.1"/>
    <property type="molecule type" value="Genomic_DNA"/>
</dbReference>
<dbReference type="GO" id="GO:0051513">
    <property type="term" value="P:regulation of monopolar cell growth"/>
    <property type="evidence" value="ECO:0007669"/>
    <property type="project" value="InterPro"/>
</dbReference>
<gene>
    <name evidence="3" type="ORF">KFK09_027549</name>
</gene>
<proteinExistence type="predicted"/>
<feature type="region of interest" description="Disordered" evidence="1">
    <location>
        <begin position="231"/>
        <end position="272"/>
    </location>
</feature>
<keyword evidence="4" id="KW-1185">Reference proteome</keyword>
<feature type="compositionally biased region" description="Basic and acidic residues" evidence="1">
    <location>
        <begin position="340"/>
        <end position="351"/>
    </location>
</feature>
<feature type="compositionally biased region" description="Basic and acidic residues" evidence="1">
    <location>
        <begin position="232"/>
        <end position="244"/>
    </location>
</feature>
<dbReference type="InterPro" id="IPR033334">
    <property type="entry name" value="LNG1/2"/>
</dbReference>
<feature type="compositionally biased region" description="Low complexity" evidence="1">
    <location>
        <begin position="362"/>
        <end position="372"/>
    </location>
</feature>
<dbReference type="PANTHER" id="PTHR31680:SF4">
    <property type="entry name" value="LONGIFOLIA PROTEIN"/>
    <property type="match status" value="1"/>
</dbReference>
<evidence type="ECO:0000256" key="1">
    <source>
        <dbReference type="SAM" id="MobiDB-lite"/>
    </source>
</evidence>
<feature type="compositionally biased region" description="Low complexity" evidence="1">
    <location>
        <begin position="1"/>
        <end position="19"/>
    </location>
</feature>
<protein>
    <recommendedName>
        <fullName evidence="2">DUF4378 domain-containing protein</fullName>
    </recommendedName>
</protein>
<feature type="compositionally biased region" description="Polar residues" evidence="1">
    <location>
        <begin position="250"/>
        <end position="272"/>
    </location>
</feature>
<dbReference type="OrthoDB" id="769081at2759"/>
<evidence type="ECO:0000313" key="3">
    <source>
        <dbReference type="EMBL" id="KAI0493273.1"/>
    </source>
</evidence>
<dbReference type="SMR" id="A0A8T3AB21"/>
<reference evidence="3" key="1">
    <citation type="journal article" date="2022" name="Front. Genet.">
        <title>Chromosome-Scale Assembly of the Dendrobium nobile Genome Provides Insights Into the Molecular Mechanism of the Biosynthesis of the Medicinal Active Ingredient of Dendrobium.</title>
        <authorList>
            <person name="Xu Q."/>
            <person name="Niu S.-C."/>
            <person name="Li K.-L."/>
            <person name="Zheng P.-J."/>
            <person name="Zhang X.-J."/>
            <person name="Jia Y."/>
            <person name="Liu Y."/>
            <person name="Niu Y.-X."/>
            <person name="Yu L.-H."/>
            <person name="Chen D.-F."/>
            <person name="Zhang G.-Q."/>
        </authorList>
    </citation>
    <scope>NUCLEOTIDE SEQUENCE</scope>
    <source>
        <tissue evidence="3">Leaf</tissue>
    </source>
</reference>
<feature type="compositionally biased region" description="Basic and acidic residues" evidence="1">
    <location>
        <begin position="67"/>
        <end position="86"/>
    </location>
</feature>
<feature type="region of interest" description="Disordered" evidence="1">
    <location>
        <begin position="331"/>
        <end position="508"/>
    </location>
</feature>